<dbReference type="InterPro" id="IPR029149">
    <property type="entry name" value="Creatin/AminoP/Spt16_N"/>
</dbReference>
<gene>
    <name evidence="3" type="ORF">M23134_08058</name>
</gene>
<dbReference type="OrthoDB" id="9806388at2"/>
<dbReference type="SUPFAM" id="SSF53092">
    <property type="entry name" value="Creatinase/prolidase N-terminal domain"/>
    <property type="match status" value="1"/>
</dbReference>
<keyword evidence="3" id="KW-0645">Protease</keyword>
<dbReference type="EMBL" id="AAWS01000007">
    <property type="protein sequence ID" value="EAY30236.1"/>
    <property type="molecule type" value="Genomic_DNA"/>
</dbReference>
<accession>A1ZGW7</accession>
<dbReference type="Proteomes" id="UP000004095">
    <property type="component" value="Unassembled WGS sequence"/>
</dbReference>
<dbReference type="InterPro" id="IPR000587">
    <property type="entry name" value="Creatinase_N"/>
</dbReference>
<evidence type="ECO:0000313" key="4">
    <source>
        <dbReference type="Proteomes" id="UP000004095"/>
    </source>
</evidence>
<dbReference type="PANTHER" id="PTHR46112">
    <property type="entry name" value="AMINOPEPTIDASE"/>
    <property type="match status" value="1"/>
</dbReference>
<keyword evidence="3" id="KW-0031">Aminopeptidase</keyword>
<evidence type="ECO:0000313" key="3">
    <source>
        <dbReference type="EMBL" id="EAY30236.1"/>
    </source>
</evidence>
<dbReference type="Gene3D" id="3.90.230.10">
    <property type="entry name" value="Creatinase/methionine aminopeptidase superfamily"/>
    <property type="match status" value="1"/>
</dbReference>
<dbReference type="InterPro" id="IPR036005">
    <property type="entry name" value="Creatinase/aminopeptidase-like"/>
</dbReference>
<comment type="caution">
    <text evidence="3">The sequence shown here is derived from an EMBL/GenBank/DDBJ whole genome shotgun (WGS) entry which is preliminary data.</text>
</comment>
<organism evidence="3 4">
    <name type="scientific">Microscilla marina ATCC 23134</name>
    <dbReference type="NCBI Taxonomy" id="313606"/>
    <lineage>
        <taxon>Bacteria</taxon>
        <taxon>Pseudomonadati</taxon>
        <taxon>Bacteroidota</taxon>
        <taxon>Cytophagia</taxon>
        <taxon>Cytophagales</taxon>
        <taxon>Microscillaceae</taxon>
        <taxon>Microscilla</taxon>
    </lineage>
</organism>
<dbReference type="InterPro" id="IPR000994">
    <property type="entry name" value="Pept_M24"/>
</dbReference>
<keyword evidence="4" id="KW-1185">Reference proteome</keyword>
<proteinExistence type="predicted"/>
<dbReference type="eggNOG" id="COG0006">
    <property type="taxonomic scope" value="Bacteria"/>
</dbReference>
<dbReference type="CDD" id="cd01066">
    <property type="entry name" value="APP_MetAP"/>
    <property type="match status" value="1"/>
</dbReference>
<protein>
    <submittedName>
        <fullName evidence="3">Aminopeptidase P, putative</fullName>
    </submittedName>
</protein>
<dbReference type="PANTHER" id="PTHR46112:SF2">
    <property type="entry name" value="XAA-PRO AMINOPEPTIDASE P-RELATED"/>
    <property type="match status" value="1"/>
</dbReference>
<dbReference type="GO" id="GO:0004177">
    <property type="term" value="F:aminopeptidase activity"/>
    <property type="evidence" value="ECO:0007669"/>
    <property type="project" value="UniProtKB-KW"/>
</dbReference>
<keyword evidence="3" id="KW-0378">Hydrolase</keyword>
<dbReference type="Pfam" id="PF00557">
    <property type="entry name" value="Peptidase_M24"/>
    <property type="match status" value="1"/>
</dbReference>
<feature type="domain" description="Creatinase N-terminal" evidence="2">
    <location>
        <begin position="1"/>
        <end position="158"/>
    </location>
</feature>
<dbReference type="AlphaFoldDB" id="A1ZGW7"/>
<dbReference type="InterPro" id="IPR050659">
    <property type="entry name" value="Peptidase_M24B"/>
</dbReference>
<dbReference type="Pfam" id="PF01321">
    <property type="entry name" value="Creatinase_N"/>
    <property type="match status" value="1"/>
</dbReference>
<evidence type="ECO:0000259" key="1">
    <source>
        <dbReference type="Pfam" id="PF00557"/>
    </source>
</evidence>
<dbReference type="SUPFAM" id="SSF55920">
    <property type="entry name" value="Creatinase/aminopeptidase"/>
    <property type="match status" value="1"/>
</dbReference>
<reference evidence="3 4" key="1">
    <citation type="submission" date="2007-01" db="EMBL/GenBank/DDBJ databases">
        <authorList>
            <person name="Haygood M."/>
            <person name="Podell S."/>
            <person name="Anderson C."/>
            <person name="Hopkinson B."/>
            <person name="Roe K."/>
            <person name="Barbeau K."/>
            <person name="Gaasterland T."/>
            <person name="Ferriera S."/>
            <person name="Johnson J."/>
            <person name="Kravitz S."/>
            <person name="Beeson K."/>
            <person name="Sutton G."/>
            <person name="Rogers Y.-H."/>
            <person name="Friedman R."/>
            <person name="Frazier M."/>
            <person name="Venter J.C."/>
        </authorList>
    </citation>
    <scope>NUCLEOTIDE SEQUENCE [LARGE SCALE GENOMIC DNA]</scope>
    <source>
        <strain evidence="3 4">ATCC 23134</strain>
    </source>
</reference>
<sequence length="416" mass="46280">MKRENIDWLIATTPENVFYSIGFRSLGQWLMRSSKIEVLVLIPAQDPTRSVLISPAQELDVAAAIPPRVSKVCPVGHITIEPGDRSLWEEPDHRLAQWTLDTPSYTSVYHAVETLNLIQPNQRVALDDNLTYEGLREVLSPQTELFIAPEVIQDIRVIKTEEELELMRKGVQIAEEGLRQSMAALCTGISELELGHIYNTSVVKAGAVPYMTLVGIGSNGASPNHPSTNRQLRPNELIRWDVGCEVDGYRVDLGFIAFYGEPSPKVVKYADAIARAQTACFNAMQAGNKLSEVYQIGFDMMKAVIPAYKRKHLGHGVGVELREPPIIAPKEAQNERGVTFDRSKQATADLLELGMVIALEVLYYELGLGGFQIEDTIIVTEQGPVRLNKLPYELTVVPVKDKDHNKQEVINEALTK</sequence>
<evidence type="ECO:0000259" key="2">
    <source>
        <dbReference type="Pfam" id="PF01321"/>
    </source>
</evidence>
<name>A1ZGW7_MICM2</name>
<feature type="domain" description="Peptidase M24" evidence="1">
    <location>
        <begin position="165"/>
        <end position="381"/>
    </location>
</feature>
<dbReference type="Gene3D" id="3.40.350.10">
    <property type="entry name" value="Creatinase/prolidase N-terminal domain"/>
    <property type="match status" value="1"/>
</dbReference>